<dbReference type="Proteomes" id="UP001500466">
    <property type="component" value="Unassembled WGS sequence"/>
</dbReference>
<organism evidence="1 2">
    <name type="scientific">Yinghuangia aomiensis</name>
    <dbReference type="NCBI Taxonomy" id="676205"/>
    <lineage>
        <taxon>Bacteria</taxon>
        <taxon>Bacillati</taxon>
        <taxon>Actinomycetota</taxon>
        <taxon>Actinomycetes</taxon>
        <taxon>Kitasatosporales</taxon>
        <taxon>Streptomycetaceae</taxon>
        <taxon>Yinghuangia</taxon>
    </lineage>
</organism>
<accession>A0ABP9IDU1</accession>
<protein>
    <submittedName>
        <fullName evidence="1">Uncharacterized protein</fullName>
    </submittedName>
</protein>
<sequence length="71" mass="7704">MICPECAWEADAVRAGRRTRKQIREAPKNLAKQLGVGDAKFYAMGPAGCTGCDYAHQPVPKDRRGSRVDAG</sequence>
<name>A0ABP9IDU1_9ACTN</name>
<comment type="caution">
    <text evidence="1">The sequence shown here is derived from an EMBL/GenBank/DDBJ whole genome shotgun (WGS) entry which is preliminary data.</text>
</comment>
<proteinExistence type="predicted"/>
<reference evidence="2" key="1">
    <citation type="journal article" date="2019" name="Int. J. Syst. Evol. Microbiol.">
        <title>The Global Catalogue of Microorganisms (GCM) 10K type strain sequencing project: providing services to taxonomists for standard genome sequencing and annotation.</title>
        <authorList>
            <consortium name="The Broad Institute Genomics Platform"/>
            <consortium name="The Broad Institute Genome Sequencing Center for Infectious Disease"/>
            <person name="Wu L."/>
            <person name="Ma J."/>
        </authorList>
    </citation>
    <scope>NUCLEOTIDE SEQUENCE [LARGE SCALE GENOMIC DNA]</scope>
    <source>
        <strain evidence="2">JCM 17986</strain>
    </source>
</reference>
<evidence type="ECO:0000313" key="2">
    <source>
        <dbReference type="Proteomes" id="UP001500466"/>
    </source>
</evidence>
<dbReference type="RefSeq" id="WP_345680752.1">
    <property type="nucleotide sequence ID" value="NZ_BAABHS010000053.1"/>
</dbReference>
<gene>
    <name evidence="1" type="ORF">GCM10023205_79450</name>
</gene>
<evidence type="ECO:0000313" key="1">
    <source>
        <dbReference type="EMBL" id="GAA4994708.1"/>
    </source>
</evidence>
<keyword evidence="2" id="KW-1185">Reference proteome</keyword>
<dbReference type="EMBL" id="BAABHS010000053">
    <property type="protein sequence ID" value="GAA4994708.1"/>
    <property type="molecule type" value="Genomic_DNA"/>
</dbReference>